<evidence type="ECO:0000256" key="2">
    <source>
        <dbReference type="ARBA" id="ARBA00022803"/>
    </source>
</evidence>
<dbReference type="InterPro" id="IPR013105">
    <property type="entry name" value="TPR_2"/>
</dbReference>
<evidence type="ECO:0000256" key="4">
    <source>
        <dbReference type="SAM" id="SignalP"/>
    </source>
</evidence>
<dbReference type="SUPFAM" id="SSF48452">
    <property type="entry name" value="TPR-like"/>
    <property type="match status" value="2"/>
</dbReference>
<gene>
    <name evidence="5" type="ORF">OL497_21495</name>
</gene>
<dbReference type="RefSeq" id="WP_264733307.1">
    <property type="nucleotide sequence ID" value="NZ_JAPDNR010000001.1"/>
</dbReference>
<organism evidence="5 6">
    <name type="scientific">Chitinophaga nivalis</name>
    <dbReference type="NCBI Taxonomy" id="2991709"/>
    <lineage>
        <taxon>Bacteria</taxon>
        <taxon>Pseudomonadati</taxon>
        <taxon>Bacteroidota</taxon>
        <taxon>Chitinophagia</taxon>
        <taxon>Chitinophagales</taxon>
        <taxon>Chitinophagaceae</taxon>
        <taxon>Chitinophaga</taxon>
    </lineage>
</organism>
<dbReference type="Proteomes" id="UP001207742">
    <property type="component" value="Unassembled WGS sequence"/>
</dbReference>
<proteinExistence type="predicted"/>
<dbReference type="Pfam" id="PF13432">
    <property type="entry name" value="TPR_16"/>
    <property type="match status" value="1"/>
</dbReference>
<name>A0ABT3IR85_9BACT</name>
<sequence length="251" mass="28709">MKNRQLILFIYFLMQVATANTAWATSPAVWSKAKRLYQEGLACKRSGKEAEARQYFVAAIRTDSSFTAAYSELGSLYFEQKAYANALLYTRKAQQLGAVKTSRLTGFCSYYLGQYDQAMEALEQARTEAPADVSILHQLALTYAQLGDYRACIHACMELLSLQTDAGIHCLYEVRRYYPKDEQVLYQLAHAFYRQRCYEEAVEEWKELLHLQPNNPFIMFMLGKSYMGKGDTVKGTALCDQAWMTGEMKKT</sequence>
<dbReference type="Gene3D" id="1.25.40.10">
    <property type="entry name" value="Tetratricopeptide repeat domain"/>
    <property type="match status" value="2"/>
</dbReference>
<keyword evidence="6" id="KW-1185">Reference proteome</keyword>
<keyword evidence="1" id="KW-0677">Repeat</keyword>
<evidence type="ECO:0000256" key="3">
    <source>
        <dbReference type="PROSITE-ProRule" id="PRU00339"/>
    </source>
</evidence>
<feature type="signal peptide" evidence="4">
    <location>
        <begin position="1"/>
        <end position="24"/>
    </location>
</feature>
<evidence type="ECO:0000256" key="1">
    <source>
        <dbReference type="ARBA" id="ARBA00022737"/>
    </source>
</evidence>
<keyword evidence="4" id="KW-0732">Signal</keyword>
<comment type="caution">
    <text evidence="5">The sequence shown here is derived from an EMBL/GenBank/DDBJ whole genome shotgun (WGS) entry which is preliminary data.</text>
</comment>
<dbReference type="Pfam" id="PF13181">
    <property type="entry name" value="TPR_8"/>
    <property type="match status" value="1"/>
</dbReference>
<accession>A0ABT3IR85</accession>
<dbReference type="PANTHER" id="PTHR12558">
    <property type="entry name" value="CELL DIVISION CYCLE 16,23,27"/>
    <property type="match status" value="1"/>
</dbReference>
<protein>
    <submittedName>
        <fullName evidence="5">Tetratricopeptide repeat protein</fullName>
    </submittedName>
</protein>
<feature type="repeat" description="TPR" evidence="3">
    <location>
        <begin position="182"/>
        <end position="215"/>
    </location>
</feature>
<dbReference type="InterPro" id="IPR011990">
    <property type="entry name" value="TPR-like_helical_dom_sf"/>
</dbReference>
<dbReference type="Pfam" id="PF07719">
    <property type="entry name" value="TPR_2"/>
    <property type="match status" value="1"/>
</dbReference>
<feature type="chain" id="PRO_5047451362" evidence="4">
    <location>
        <begin position="25"/>
        <end position="251"/>
    </location>
</feature>
<dbReference type="PANTHER" id="PTHR12558:SF13">
    <property type="entry name" value="CELL DIVISION CYCLE PROTEIN 27 HOMOLOG"/>
    <property type="match status" value="1"/>
</dbReference>
<reference evidence="5 6" key="1">
    <citation type="submission" date="2022-10" db="EMBL/GenBank/DDBJ databases">
        <title>Chitinophaga nivalis PC15 sp. nov., isolated from Pyeongchang county, South Korea.</title>
        <authorList>
            <person name="Trinh H.N."/>
        </authorList>
    </citation>
    <scope>NUCLEOTIDE SEQUENCE [LARGE SCALE GENOMIC DNA]</scope>
    <source>
        <strain evidence="5 6">PC14</strain>
    </source>
</reference>
<keyword evidence="2 3" id="KW-0802">TPR repeat</keyword>
<dbReference type="EMBL" id="JAPDNS010000002">
    <property type="protein sequence ID" value="MCW3486491.1"/>
    <property type="molecule type" value="Genomic_DNA"/>
</dbReference>
<dbReference type="SMART" id="SM00028">
    <property type="entry name" value="TPR"/>
    <property type="match status" value="4"/>
</dbReference>
<evidence type="ECO:0000313" key="5">
    <source>
        <dbReference type="EMBL" id="MCW3486491.1"/>
    </source>
</evidence>
<evidence type="ECO:0000313" key="6">
    <source>
        <dbReference type="Proteomes" id="UP001207742"/>
    </source>
</evidence>
<dbReference type="InterPro" id="IPR019734">
    <property type="entry name" value="TPR_rpt"/>
</dbReference>
<dbReference type="PROSITE" id="PS50005">
    <property type="entry name" value="TPR"/>
    <property type="match status" value="1"/>
</dbReference>